<reference evidence="5" key="1">
    <citation type="submission" date="2019-11" db="EMBL/GenBank/DDBJ databases">
        <title>Microbial mats filling the niche in hypersaline microbial mats.</title>
        <authorList>
            <person name="Wong H.L."/>
            <person name="Macleod F.I."/>
            <person name="White R.A. III"/>
            <person name="Burns B.P."/>
        </authorList>
    </citation>
    <scope>NUCLEOTIDE SEQUENCE</scope>
    <source>
        <strain evidence="5">Rbin_158</strain>
    </source>
</reference>
<sequence length="403" mass="46846">MSNTTPTHDRQSHPCLARLLRRAGITLLMGFLSLVLSSFALLTAPLEATEHEEMHRQILAGQEAMYQGQFEQALQQFTALTQAHPDDPRGHFFLALTYRWLTRIDPSSKTYQRHFERTIKQAIRVAEALLEDTTRQAEALLYLAAAYGYRGEYYNFLKHSWSKAYDDGVKMQKYLKKAEKLSDDLIDMQLGFGLYNYYAYRYRDKIGWWRFLLSLPKGDREKGIRLLETVRQQGVYARVEAWYFLIEIYKDEKESIAKAIALCEDLHQTYPNQPFFHTLLAGIYHKGHKWQQSVSTARDILAQAPANPYYSDYLIYQAHYLIGEGLFFLGQYDQALEKFDAIIASNPQDPEYLLPWSHLRRGTIYNLTGHPDAAKAEYNLVLEMQDVQNVHELAKGLLKNHKK</sequence>
<comment type="caution">
    <text evidence="5">The sequence shown here is derived from an EMBL/GenBank/DDBJ whole genome shotgun (WGS) entry which is preliminary data.</text>
</comment>
<protein>
    <submittedName>
        <fullName evidence="5">Tetratricopeptide repeat protein</fullName>
    </submittedName>
</protein>
<name>A0A9D5JZF8_9BACT</name>
<organism evidence="5 6">
    <name type="scientific">candidate division KSB3 bacterium</name>
    <dbReference type="NCBI Taxonomy" id="2044937"/>
    <lineage>
        <taxon>Bacteria</taxon>
        <taxon>candidate division KSB3</taxon>
    </lineage>
</organism>
<accession>A0A9D5JZF8</accession>
<feature type="repeat" description="TPR" evidence="3">
    <location>
        <begin position="316"/>
        <end position="349"/>
    </location>
</feature>
<evidence type="ECO:0000313" key="5">
    <source>
        <dbReference type="EMBL" id="MBD3326943.1"/>
    </source>
</evidence>
<dbReference type="Pfam" id="PF13174">
    <property type="entry name" value="TPR_6"/>
    <property type="match status" value="1"/>
</dbReference>
<dbReference type="AlphaFoldDB" id="A0A9D5JZF8"/>
<gene>
    <name evidence="5" type="ORF">GF339_20325</name>
</gene>
<keyword evidence="4" id="KW-0472">Membrane</keyword>
<dbReference type="InterPro" id="IPR011990">
    <property type="entry name" value="TPR-like_helical_dom_sf"/>
</dbReference>
<keyword evidence="4" id="KW-0812">Transmembrane</keyword>
<keyword evidence="2 3" id="KW-0802">TPR repeat</keyword>
<dbReference type="PROSITE" id="PS50005">
    <property type="entry name" value="TPR"/>
    <property type="match status" value="1"/>
</dbReference>
<dbReference type="SMART" id="SM00028">
    <property type="entry name" value="TPR"/>
    <property type="match status" value="4"/>
</dbReference>
<proteinExistence type="predicted"/>
<dbReference type="PANTHER" id="PTHR44943:SF8">
    <property type="entry name" value="TPR REPEAT-CONTAINING PROTEIN MJ0263"/>
    <property type="match status" value="1"/>
</dbReference>
<evidence type="ECO:0000256" key="2">
    <source>
        <dbReference type="ARBA" id="ARBA00022803"/>
    </source>
</evidence>
<keyword evidence="4" id="KW-1133">Transmembrane helix</keyword>
<feature type="transmembrane region" description="Helical" evidence="4">
    <location>
        <begin position="25"/>
        <end position="46"/>
    </location>
</feature>
<dbReference type="EMBL" id="WJJP01000664">
    <property type="protein sequence ID" value="MBD3326943.1"/>
    <property type="molecule type" value="Genomic_DNA"/>
</dbReference>
<dbReference type="SUPFAM" id="SSF48452">
    <property type="entry name" value="TPR-like"/>
    <property type="match status" value="2"/>
</dbReference>
<dbReference type="Gene3D" id="1.25.40.10">
    <property type="entry name" value="Tetratricopeptide repeat domain"/>
    <property type="match status" value="2"/>
</dbReference>
<evidence type="ECO:0000256" key="3">
    <source>
        <dbReference type="PROSITE-ProRule" id="PRU00339"/>
    </source>
</evidence>
<evidence type="ECO:0000256" key="1">
    <source>
        <dbReference type="ARBA" id="ARBA00022737"/>
    </source>
</evidence>
<keyword evidence="1" id="KW-0677">Repeat</keyword>
<dbReference type="PANTHER" id="PTHR44943">
    <property type="entry name" value="CELLULOSE SYNTHASE OPERON PROTEIN C"/>
    <property type="match status" value="1"/>
</dbReference>
<dbReference type="InterPro" id="IPR051685">
    <property type="entry name" value="Ycf3/AcsC/BcsC/TPR_MFPF"/>
</dbReference>
<dbReference type="InterPro" id="IPR019734">
    <property type="entry name" value="TPR_rpt"/>
</dbReference>
<dbReference type="Proteomes" id="UP000649604">
    <property type="component" value="Unassembled WGS sequence"/>
</dbReference>
<evidence type="ECO:0000313" key="6">
    <source>
        <dbReference type="Proteomes" id="UP000649604"/>
    </source>
</evidence>
<dbReference type="Pfam" id="PF13432">
    <property type="entry name" value="TPR_16"/>
    <property type="match status" value="1"/>
</dbReference>
<evidence type="ECO:0000256" key="4">
    <source>
        <dbReference type="SAM" id="Phobius"/>
    </source>
</evidence>